<protein>
    <recommendedName>
        <fullName evidence="1">Polysaccharide pyruvyl transferase domain-containing protein</fullName>
    </recommendedName>
</protein>
<gene>
    <name evidence="2" type="ORF">AMJ44_02250</name>
</gene>
<feature type="domain" description="Polysaccharide pyruvyl transferase" evidence="1">
    <location>
        <begin position="25"/>
        <end position="334"/>
    </location>
</feature>
<sequence>MKNHHKNSVNATKKILILAGDTDGNMGDRALVFSMCEELRRINPDIKITLVSGDLIRDREFFRATTIRRGVLGLPSLVKAAMRSDLILCGGGGLFQDDASLVKVPYWTVRIAFTRLFFKKVIGYSLGVGPLNWAPSRLFARLAFACMDQISVRDPEAKKTSEKLTSKPIHIVPDPALILPPSSEEEAYRILQENAVPLDGPPLVGVAIRRWFHHSPTLIPHKHAVKYHLRKIPGKEKYDRMTSLLAEVFDRMADECRAHILFMPTYNVAHEADYRTCEEVIEKMKSSRKSLIRITDPRLYKAVTGYLSVMLGGRMHPSIFSASMDTPIVGLSYNQKFFGFFHLLGLQDKIITVEDFVHKEMTNELVTLLSEAITSKSSPQPRVDELTKLIRESNENIMKRLRLN</sequence>
<reference evidence="2 3" key="1">
    <citation type="journal article" date="2015" name="Microbiome">
        <title>Genomic resolution of linkages in carbon, nitrogen, and sulfur cycling among widespread estuary sediment bacteria.</title>
        <authorList>
            <person name="Baker B.J."/>
            <person name="Lazar C.S."/>
            <person name="Teske A.P."/>
            <person name="Dick G.J."/>
        </authorList>
    </citation>
    <scope>NUCLEOTIDE SEQUENCE [LARGE SCALE GENOMIC DNA]</scope>
    <source>
        <strain evidence="2">DG_54_3</strain>
    </source>
</reference>
<name>A0A0S7Y560_UNCSA</name>
<dbReference type="PANTHER" id="PTHR36836">
    <property type="entry name" value="COLANIC ACID BIOSYNTHESIS PROTEIN WCAK"/>
    <property type="match status" value="1"/>
</dbReference>
<dbReference type="PANTHER" id="PTHR36836:SF1">
    <property type="entry name" value="COLANIC ACID BIOSYNTHESIS PROTEIN WCAK"/>
    <property type="match status" value="1"/>
</dbReference>
<evidence type="ECO:0000313" key="3">
    <source>
        <dbReference type="Proteomes" id="UP000051861"/>
    </source>
</evidence>
<dbReference type="Pfam" id="PF04230">
    <property type="entry name" value="PS_pyruv_trans"/>
    <property type="match status" value="1"/>
</dbReference>
<organism evidence="2 3">
    <name type="scientific">candidate division WOR-1 bacterium DG_54_3</name>
    <dbReference type="NCBI Taxonomy" id="1703775"/>
    <lineage>
        <taxon>Bacteria</taxon>
        <taxon>Bacillati</taxon>
        <taxon>Saganbacteria</taxon>
    </lineage>
</organism>
<evidence type="ECO:0000259" key="1">
    <source>
        <dbReference type="Pfam" id="PF04230"/>
    </source>
</evidence>
<proteinExistence type="predicted"/>
<dbReference type="EMBL" id="LIZX01000013">
    <property type="protein sequence ID" value="KPJ69816.1"/>
    <property type="molecule type" value="Genomic_DNA"/>
</dbReference>
<dbReference type="Proteomes" id="UP000051861">
    <property type="component" value="Unassembled WGS sequence"/>
</dbReference>
<comment type="caution">
    <text evidence="2">The sequence shown here is derived from an EMBL/GenBank/DDBJ whole genome shotgun (WGS) entry which is preliminary data.</text>
</comment>
<dbReference type="AlphaFoldDB" id="A0A0S7Y560"/>
<evidence type="ECO:0000313" key="2">
    <source>
        <dbReference type="EMBL" id="KPJ69816.1"/>
    </source>
</evidence>
<dbReference type="InterPro" id="IPR007345">
    <property type="entry name" value="Polysacch_pyruvyl_Trfase"/>
</dbReference>
<accession>A0A0S7Y560</accession>